<dbReference type="EMBL" id="JAHQIW010007083">
    <property type="protein sequence ID" value="KAJ1372019.1"/>
    <property type="molecule type" value="Genomic_DNA"/>
</dbReference>
<protein>
    <submittedName>
        <fullName evidence="1">Sequence similarity 65, member C</fullName>
    </submittedName>
</protein>
<evidence type="ECO:0000313" key="1">
    <source>
        <dbReference type="EMBL" id="KAJ1372019.1"/>
    </source>
</evidence>
<keyword evidence="2" id="KW-1185">Reference proteome</keyword>
<name>A0AAD5WIS0_PARTN</name>
<accession>A0AAD5WIS0</accession>
<reference evidence="1" key="1">
    <citation type="submission" date="2021-06" db="EMBL/GenBank/DDBJ databases">
        <title>Parelaphostrongylus tenuis whole genome reference sequence.</title>
        <authorList>
            <person name="Garwood T.J."/>
            <person name="Larsen P.A."/>
            <person name="Fountain-Jones N.M."/>
            <person name="Garbe J.R."/>
            <person name="Macchietto M.G."/>
            <person name="Kania S.A."/>
            <person name="Gerhold R.W."/>
            <person name="Richards J.E."/>
            <person name="Wolf T.M."/>
        </authorList>
    </citation>
    <scope>NUCLEOTIDE SEQUENCE</scope>
    <source>
        <strain evidence="1">MNPRO001-30</strain>
        <tissue evidence="1">Meninges</tissue>
    </source>
</reference>
<proteinExistence type="predicted"/>
<gene>
    <name evidence="1" type="primary">FAM65C_2</name>
    <name evidence="1" type="ORF">KIN20_034074</name>
</gene>
<sequence>MESPLVYKSTETLKRLQIETVTLDNLLRIANTVPAIPNVTAVLGEINADPSVKEIGYRLAIRFIPNCSCQETIFEHK</sequence>
<comment type="caution">
    <text evidence="1">The sequence shown here is derived from an EMBL/GenBank/DDBJ whole genome shotgun (WGS) entry which is preliminary data.</text>
</comment>
<evidence type="ECO:0000313" key="2">
    <source>
        <dbReference type="Proteomes" id="UP001196413"/>
    </source>
</evidence>
<dbReference type="AlphaFoldDB" id="A0AAD5WIS0"/>
<dbReference type="Proteomes" id="UP001196413">
    <property type="component" value="Unassembled WGS sequence"/>
</dbReference>
<organism evidence="1 2">
    <name type="scientific">Parelaphostrongylus tenuis</name>
    <name type="common">Meningeal worm</name>
    <dbReference type="NCBI Taxonomy" id="148309"/>
    <lineage>
        <taxon>Eukaryota</taxon>
        <taxon>Metazoa</taxon>
        <taxon>Ecdysozoa</taxon>
        <taxon>Nematoda</taxon>
        <taxon>Chromadorea</taxon>
        <taxon>Rhabditida</taxon>
        <taxon>Rhabditina</taxon>
        <taxon>Rhabditomorpha</taxon>
        <taxon>Strongyloidea</taxon>
        <taxon>Metastrongylidae</taxon>
        <taxon>Parelaphostrongylus</taxon>
    </lineage>
</organism>